<proteinExistence type="predicted"/>
<feature type="transmembrane region" description="Helical" evidence="1">
    <location>
        <begin position="40"/>
        <end position="62"/>
    </location>
</feature>
<organism evidence="2 3">
    <name type="scientific">Parendozoicomonas callyspongiae</name>
    <dbReference type="NCBI Taxonomy" id="2942213"/>
    <lineage>
        <taxon>Bacteria</taxon>
        <taxon>Pseudomonadati</taxon>
        <taxon>Pseudomonadota</taxon>
        <taxon>Gammaproteobacteria</taxon>
        <taxon>Oceanospirillales</taxon>
        <taxon>Endozoicomonadaceae</taxon>
        <taxon>Parendozoicomonas</taxon>
    </lineage>
</organism>
<name>A0ABT0PFC9_9GAMM</name>
<dbReference type="Proteomes" id="UP001203338">
    <property type="component" value="Unassembled WGS sequence"/>
</dbReference>
<dbReference type="EMBL" id="JAMFLX010000007">
    <property type="protein sequence ID" value="MCL6269711.1"/>
    <property type="molecule type" value="Genomic_DNA"/>
</dbReference>
<dbReference type="SUPFAM" id="SSF56059">
    <property type="entry name" value="Glutathione synthetase ATP-binding domain-like"/>
    <property type="match status" value="1"/>
</dbReference>
<reference evidence="2 3" key="1">
    <citation type="submission" date="2022-05" db="EMBL/GenBank/DDBJ databases">
        <authorList>
            <person name="Park J.-S."/>
        </authorList>
    </citation>
    <scope>NUCLEOTIDE SEQUENCE [LARGE SCALE GENOMIC DNA]</scope>
    <source>
        <strain evidence="2 3">2012CJ34-2</strain>
    </source>
</reference>
<keyword evidence="1" id="KW-1133">Transmembrane helix</keyword>
<keyword evidence="3" id="KW-1185">Reference proteome</keyword>
<keyword evidence="1" id="KW-0812">Transmembrane</keyword>
<evidence type="ECO:0000313" key="2">
    <source>
        <dbReference type="EMBL" id="MCL6269711.1"/>
    </source>
</evidence>
<comment type="caution">
    <text evidence="2">The sequence shown here is derived from an EMBL/GenBank/DDBJ whole genome shotgun (WGS) entry which is preliminary data.</text>
</comment>
<accession>A0ABT0PFC9</accession>
<protein>
    <submittedName>
        <fullName evidence="2">ATP-grasp domain-containing protein</fullName>
    </submittedName>
</protein>
<evidence type="ECO:0000256" key="1">
    <source>
        <dbReference type="SAM" id="Phobius"/>
    </source>
</evidence>
<keyword evidence="1" id="KW-0472">Membrane</keyword>
<dbReference type="RefSeq" id="WP_249698788.1">
    <property type="nucleotide sequence ID" value="NZ_JAMFLX010000007.1"/>
</dbReference>
<gene>
    <name evidence="2" type="ORF">M3P05_07135</name>
</gene>
<sequence length="388" mass="44178">MISNDTSQEDSQLIEQAVNSTFLSKKAHVGMPPLEKRRRAIAFFEFWPGWVFYLPVAFLWLFQAIRYRSLTLPLCANPGFFLGGMVGEAKSDNFKQAGSYAKEYIAPWCTFINGSQCLPELLEHANELISQNGFTYPIIAKPDLGCRGQGVQIVRNEYELKQYLLSFPDSAKVLLQQLIPWEAEAGVFYIRIPGESYGRIFSLTLKYQPYVFGNGKDSLRTLIEKDSRASQLSHLYLKRHQKVLDMVLASGQPFRLAFAGSHSRGAIFRIGNHLITERLTKKFDKLCSDIDGFYYGRFDVRFADEASFRNGENFKVVEINGVSSEAAHIWDANSTLGEVYKTLFAQYNMLFRIGAKNRDRGFQPGSLVQLAQAWMVERKLGKQYPDTE</sequence>
<evidence type="ECO:0000313" key="3">
    <source>
        <dbReference type="Proteomes" id="UP001203338"/>
    </source>
</evidence>